<dbReference type="EMBL" id="JADINE010000052">
    <property type="protein sequence ID" value="MBO8407654.1"/>
    <property type="molecule type" value="Genomic_DNA"/>
</dbReference>
<accession>A0A940DGS6</accession>
<comment type="caution">
    <text evidence="7">The sequence shown here is derived from an EMBL/GenBank/DDBJ whole genome shotgun (WGS) entry which is preliminary data.</text>
</comment>
<feature type="binding site" evidence="6">
    <location>
        <position position="76"/>
    </location>
    <ligand>
        <name>S-adenosyl-L-methionine</name>
        <dbReference type="ChEBI" id="CHEBI:59789"/>
    </ligand>
</feature>
<dbReference type="PANTHER" id="PTHR11265:SF0">
    <property type="entry name" value="12S RRNA N4-METHYLCYTIDINE METHYLTRANSFERASE"/>
    <property type="match status" value="1"/>
</dbReference>
<name>A0A940DGS6_9PROT</name>
<comment type="similarity">
    <text evidence="1 6">Belongs to the methyltransferase superfamily. RsmH family.</text>
</comment>
<keyword evidence="6" id="KW-0963">Cytoplasm</keyword>
<dbReference type="SUPFAM" id="SSF53335">
    <property type="entry name" value="S-adenosyl-L-methionine-dependent methyltransferases"/>
    <property type="match status" value="1"/>
</dbReference>
<evidence type="ECO:0000256" key="2">
    <source>
        <dbReference type="ARBA" id="ARBA00022552"/>
    </source>
</evidence>
<keyword evidence="2 6" id="KW-0698">rRNA processing</keyword>
<reference evidence="7" key="1">
    <citation type="submission" date="2020-10" db="EMBL/GenBank/DDBJ databases">
        <authorList>
            <person name="Gilroy R."/>
        </authorList>
    </citation>
    <scope>NUCLEOTIDE SEQUENCE</scope>
    <source>
        <strain evidence="7">B1-16210</strain>
    </source>
</reference>
<comment type="function">
    <text evidence="6">Specifically methylates the N4 position of cytidine in position 1402 (C1402) of 16S rRNA.</text>
</comment>
<dbReference type="InterPro" id="IPR023397">
    <property type="entry name" value="SAM-dep_MeTrfase_MraW_recog"/>
</dbReference>
<keyword evidence="5 6" id="KW-0949">S-adenosyl-L-methionine</keyword>
<dbReference type="GO" id="GO:0071424">
    <property type="term" value="F:rRNA (cytosine-N4-)-methyltransferase activity"/>
    <property type="evidence" value="ECO:0007669"/>
    <property type="project" value="UniProtKB-UniRule"/>
</dbReference>
<protein>
    <recommendedName>
        <fullName evidence="6">Ribosomal RNA small subunit methyltransferase H</fullName>
        <ecNumber evidence="6">2.1.1.199</ecNumber>
    </recommendedName>
    <alternativeName>
        <fullName evidence="6">16S rRNA m(4)C1402 methyltransferase</fullName>
    </alternativeName>
    <alternativeName>
        <fullName evidence="6">rRNA (cytosine-N(4)-)-methyltransferase RsmH</fullName>
    </alternativeName>
</protein>
<evidence type="ECO:0000256" key="1">
    <source>
        <dbReference type="ARBA" id="ARBA00010396"/>
    </source>
</evidence>
<dbReference type="HAMAP" id="MF_01007">
    <property type="entry name" value="16SrRNA_methyltr_H"/>
    <property type="match status" value="1"/>
</dbReference>
<feature type="binding site" evidence="6">
    <location>
        <position position="99"/>
    </location>
    <ligand>
        <name>S-adenosyl-L-methionine</name>
        <dbReference type="ChEBI" id="CHEBI:59789"/>
    </ligand>
</feature>
<dbReference type="Proteomes" id="UP000721442">
    <property type="component" value="Unassembled WGS sequence"/>
</dbReference>
<dbReference type="GO" id="GO:0070475">
    <property type="term" value="P:rRNA base methylation"/>
    <property type="evidence" value="ECO:0007669"/>
    <property type="project" value="UniProtKB-UniRule"/>
</dbReference>
<dbReference type="SUPFAM" id="SSF81799">
    <property type="entry name" value="Putative methyltransferase TM0872, insert domain"/>
    <property type="match status" value="1"/>
</dbReference>
<evidence type="ECO:0000256" key="6">
    <source>
        <dbReference type="HAMAP-Rule" id="MF_01007"/>
    </source>
</evidence>
<dbReference type="Pfam" id="PF01795">
    <property type="entry name" value="Methyltransf_5"/>
    <property type="match status" value="1"/>
</dbReference>
<dbReference type="NCBIfam" id="TIGR00006">
    <property type="entry name" value="16S rRNA (cytosine(1402)-N(4))-methyltransferase RsmH"/>
    <property type="match status" value="1"/>
</dbReference>
<dbReference type="EC" id="2.1.1.199" evidence="6"/>
<evidence type="ECO:0000256" key="4">
    <source>
        <dbReference type="ARBA" id="ARBA00022679"/>
    </source>
</evidence>
<comment type="subcellular location">
    <subcellularLocation>
        <location evidence="6">Cytoplasm</location>
    </subcellularLocation>
</comment>
<keyword evidence="4 6" id="KW-0808">Transferase</keyword>
<gene>
    <name evidence="6 7" type="primary">rsmH</name>
    <name evidence="7" type="ORF">IAC77_04325</name>
</gene>
<evidence type="ECO:0000313" key="8">
    <source>
        <dbReference type="Proteomes" id="UP000721442"/>
    </source>
</evidence>
<dbReference type="Gene3D" id="1.10.150.170">
    <property type="entry name" value="Putative methyltransferase TM0872, insert domain"/>
    <property type="match status" value="1"/>
</dbReference>
<evidence type="ECO:0000256" key="3">
    <source>
        <dbReference type="ARBA" id="ARBA00022603"/>
    </source>
</evidence>
<feature type="binding site" evidence="6">
    <location>
        <position position="92"/>
    </location>
    <ligand>
        <name>S-adenosyl-L-methionine</name>
        <dbReference type="ChEBI" id="CHEBI:59789"/>
    </ligand>
</feature>
<evidence type="ECO:0000256" key="5">
    <source>
        <dbReference type="ARBA" id="ARBA00022691"/>
    </source>
</evidence>
<dbReference type="InterPro" id="IPR002903">
    <property type="entry name" value="RsmH"/>
</dbReference>
<evidence type="ECO:0000313" key="7">
    <source>
        <dbReference type="EMBL" id="MBO8407654.1"/>
    </source>
</evidence>
<dbReference type="InterPro" id="IPR029063">
    <property type="entry name" value="SAM-dependent_MTases_sf"/>
</dbReference>
<organism evidence="7 8">
    <name type="scientific">Candidatus Enterousia excrementavium</name>
    <dbReference type="NCBI Taxonomy" id="2840789"/>
    <lineage>
        <taxon>Bacteria</taxon>
        <taxon>Pseudomonadati</taxon>
        <taxon>Pseudomonadota</taxon>
        <taxon>Alphaproteobacteria</taxon>
        <taxon>Candidatus Enterousia</taxon>
    </lineage>
</organism>
<dbReference type="GO" id="GO:0005737">
    <property type="term" value="C:cytoplasm"/>
    <property type="evidence" value="ECO:0007669"/>
    <property type="project" value="UniProtKB-SubCell"/>
</dbReference>
<reference evidence="7" key="2">
    <citation type="journal article" date="2021" name="PeerJ">
        <title>Extensive microbial diversity within the chicken gut microbiome revealed by metagenomics and culture.</title>
        <authorList>
            <person name="Gilroy R."/>
            <person name="Ravi A."/>
            <person name="Getino M."/>
            <person name="Pursley I."/>
            <person name="Horton D.L."/>
            <person name="Alikhan N.F."/>
            <person name="Baker D."/>
            <person name="Gharbi K."/>
            <person name="Hall N."/>
            <person name="Watson M."/>
            <person name="Adriaenssens E.M."/>
            <person name="Foster-Nyarko E."/>
            <person name="Jarju S."/>
            <person name="Secka A."/>
            <person name="Antonio M."/>
            <person name="Oren A."/>
            <person name="Chaudhuri R.R."/>
            <person name="La Ragione R."/>
            <person name="Hildebrand F."/>
            <person name="Pallen M.J."/>
        </authorList>
    </citation>
    <scope>NUCLEOTIDE SEQUENCE</scope>
    <source>
        <strain evidence="7">B1-16210</strain>
    </source>
</reference>
<comment type="catalytic activity">
    <reaction evidence="6">
        <text>cytidine(1402) in 16S rRNA + S-adenosyl-L-methionine = N(4)-methylcytidine(1402) in 16S rRNA + S-adenosyl-L-homocysteine + H(+)</text>
        <dbReference type="Rhea" id="RHEA:42928"/>
        <dbReference type="Rhea" id="RHEA-COMP:10286"/>
        <dbReference type="Rhea" id="RHEA-COMP:10287"/>
        <dbReference type="ChEBI" id="CHEBI:15378"/>
        <dbReference type="ChEBI" id="CHEBI:57856"/>
        <dbReference type="ChEBI" id="CHEBI:59789"/>
        <dbReference type="ChEBI" id="CHEBI:74506"/>
        <dbReference type="ChEBI" id="CHEBI:82748"/>
        <dbReference type="EC" id="2.1.1.199"/>
    </reaction>
</comment>
<feature type="binding site" evidence="6">
    <location>
        <begin position="32"/>
        <end position="34"/>
    </location>
    <ligand>
        <name>S-adenosyl-L-methionine</name>
        <dbReference type="ChEBI" id="CHEBI:59789"/>
    </ligand>
</feature>
<dbReference type="PIRSF" id="PIRSF004486">
    <property type="entry name" value="MraW"/>
    <property type="match status" value="1"/>
</dbReference>
<dbReference type="Gene3D" id="3.40.50.150">
    <property type="entry name" value="Vaccinia Virus protein VP39"/>
    <property type="match status" value="1"/>
</dbReference>
<proteinExistence type="inferred from homology"/>
<sequence length="281" mass="30503">MTKHVPVLLNAVMGALGNISGARVVDATFGAGGYSRAFLQAGANVIAFDRDPHVVSDAKALQAEFSDRFEFMPRPFSHLSDLTDTFDAIVFDLGISSMQIDDAGRGFSFRGDGPLDMRMSSTGASAADLIAKSSVDELAQILRDYGDVKRAGAMARMIKNAAPKTTFELRDLIRNPHDMAPIFQALRIAVNDEMGELTRALNAVPGLLKSGGKCICVTFHSIEDRIVKNTFRNWTTVPGDPRMPVTANAPFVGIKPQTPTIDEIERNPRARSAHMRGVIKI</sequence>
<feature type="binding site" evidence="6">
    <location>
        <position position="49"/>
    </location>
    <ligand>
        <name>S-adenosyl-L-methionine</name>
        <dbReference type="ChEBI" id="CHEBI:59789"/>
    </ligand>
</feature>
<dbReference type="AlphaFoldDB" id="A0A940DGS6"/>
<keyword evidence="3 6" id="KW-0489">Methyltransferase</keyword>
<dbReference type="PANTHER" id="PTHR11265">
    <property type="entry name" value="S-ADENOSYL-METHYLTRANSFERASE MRAW"/>
    <property type="match status" value="1"/>
</dbReference>